<reference evidence="1 2" key="1">
    <citation type="journal article" date="2017" name="Nat. Commun.">
        <title>Genome assembly with in vitro proximity ligation data and whole-genome triplication in lettuce.</title>
        <authorList>
            <person name="Reyes-Chin-Wo S."/>
            <person name="Wang Z."/>
            <person name="Yang X."/>
            <person name="Kozik A."/>
            <person name="Arikit S."/>
            <person name="Song C."/>
            <person name="Xia L."/>
            <person name="Froenicke L."/>
            <person name="Lavelle D.O."/>
            <person name="Truco M.J."/>
            <person name="Xia R."/>
            <person name="Zhu S."/>
            <person name="Xu C."/>
            <person name="Xu H."/>
            <person name="Xu X."/>
            <person name="Cox K."/>
            <person name="Korf I."/>
            <person name="Meyers B.C."/>
            <person name="Michelmore R.W."/>
        </authorList>
    </citation>
    <scope>NUCLEOTIDE SEQUENCE [LARGE SCALE GENOMIC DNA]</scope>
    <source>
        <strain evidence="2">cv. Salinas</strain>
        <tissue evidence="1">Seedlings</tissue>
    </source>
</reference>
<proteinExistence type="predicted"/>
<name>A0A9R1US63_LACSA</name>
<dbReference type="Pfam" id="PF03140">
    <property type="entry name" value="DUF247"/>
    <property type="match status" value="1"/>
</dbReference>
<dbReference type="PANTHER" id="PTHR31170">
    <property type="entry name" value="BNAC04G53230D PROTEIN"/>
    <property type="match status" value="1"/>
</dbReference>
<dbReference type="AlphaFoldDB" id="A0A9R1US63"/>
<dbReference type="EMBL" id="NBSK02000008">
    <property type="protein sequence ID" value="KAJ0191948.1"/>
    <property type="molecule type" value="Genomic_DNA"/>
</dbReference>
<dbReference type="InterPro" id="IPR004158">
    <property type="entry name" value="DUF247_pln"/>
</dbReference>
<keyword evidence="2" id="KW-1185">Reference proteome</keyword>
<accession>A0A9R1US63</accession>
<protein>
    <submittedName>
        <fullName evidence="1">Uncharacterized protein</fullName>
    </submittedName>
</protein>
<dbReference type="Proteomes" id="UP000235145">
    <property type="component" value="Unassembled WGS sequence"/>
</dbReference>
<evidence type="ECO:0000313" key="2">
    <source>
        <dbReference type="Proteomes" id="UP000235145"/>
    </source>
</evidence>
<organism evidence="1 2">
    <name type="scientific">Lactuca sativa</name>
    <name type="common">Garden lettuce</name>
    <dbReference type="NCBI Taxonomy" id="4236"/>
    <lineage>
        <taxon>Eukaryota</taxon>
        <taxon>Viridiplantae</taxon>
        <taxon>Streptophyta</taxon>
        <taxon>Embryophyta</taxon>
        <taxon>Tracheophyta</taxon>
        <taxon>Spermatophyta</taxon>
        <taxon>Magnoliopsida</taxon>
        <taxon>eudicotyledons</taxon>
        <taxon>Gunneridae</taxon>
        <taxon>Pentapetalae</taxon>
        <taxon>asterids</taxon>
        <taxon>campanulids</taxon>
        <taxon>Asterales</taxon>
        <taxon>Asteraceae</taxon>
        <taxon>Cichorioideae</taxon>
        <taxon>Cichorieae</taxon>
        <taxon>Lactucinae</taxon>
        <taxon>Lactuca</taxon>
    </lineage>
</organism>
<dbReference type="PANTHER" id="PTHR31170:SF25">
    <property type="entry name" value="BNAA09G04570D PROTEIN"/>
    <property type="match status" value="1"/>
</dbReference>
<gene>
    <name evidence="1" type="ORF">LSAT_V11C800421470</name>
</gene>
<evidence type="ECO:0000313" key="1">
    <source>
        <dbReference type="EMBL" id="KAJ0191948.1"/>
    </source>
</evidence>
<comment type="caution">
    <text evidence="1">The sequence shown here is derived from an EMBL/GenBank/DDBJ whole genome shotgun (WGS) entry which is preliminary data.</text>
</comment>
<sequence>MLKKNYSFIAYTINMFQFHIYIRKMISKSMETEISESEDVRIEMRGNLSEPADNVNHGYAREWEFCIQKYETVQRLERKRKIEKVPPLLLKGEKGERNRQCYEPMVISLGPYHHKRDDLAAADKYKLITLEEYCLSCKKTMDLLYNKVFEVVQDARKCYVDGSTDEYNDEQFTRMMLRDGCFVLFFIHCIASEPNTMLMLNIEYLGALGFLHIARDILLLENQIPFIVLQVLLDLQFPEDRGERILNEFFNYLNYGEITKKKEKVLEKKQPLHLLELYRSHFISLSSSFGQKNTNGKSNYVKRNRSFASVTELKAKGIFLKRTNVDDESSNEDIKFHSHCCYGELELVRRAVYSNSKAIYLNMIAYELCPHNPNDLRVSTYIRVMKSLVVHHDDVKELRDNKILLHSFGRDEEVVKMYDEIDVPAVNVHLFSQLRRGIEKHCNNKYKTWAAELINVYFSSPWKTVALLVATAILFTSFLQTYFSIRPLPNDSNQDIVKLLRRCIHSKPPSAPT</sequence>